<gene>
    <name evidence="2" type="ORF">B0H41_003886</name>
</gene>
<dbReference type="CDD" id="cd00093">
    <property type="entry name" value="HTH_XRE"/>
    <property type="match status" value="1"/>
</dbReference>
<organism evidence="2 3">
    <name type="scientific">Clostridium beijerinckii</name>
    <name type="common">Clostridium MP</name>
    <dbReference type="NCBI Taxonomy" id="1520"/>
    <lineage>
        <taxon>Bacteria</taxon>
        <taxon>Bacillati</taxon>
        <taxon>Bacillota</taxon>
        <taxon>Clostridia</taxon>
        <taxon>Eubacteriales</taxon>
        <taxon>Clostridiaceae</taxon>
        <taxon>Clostridium</taxon>
    </lineage>
</organism>
<dbReference type="PROSITE" id="PS50943">
    <property type="entry name" value="HTH_CROC1"/>
    <property type="match status" value="1"/>
</dbReference>
<comment type="caution">
    <text evidence="2">The sequence shown here is derived from an EMBL/GenBank/DDBJ whole genome shotgun (WGS) entry which is preliminary data.</text>
</comment>
<dbReference type="InterPro" id="IPR010982">
    <property type="entry name" value="Lambda_DNA-bd_dom_sf"/>
</dbReference>
<evidence type="ECO:0000259" key="1">
    <source>
        <dbReference type="PROSITE" id="PS50943"/>
    </source>
</evidence>
<dbReference type="RefSeq" id="WP_173711503.1">
    <property type="nucleotide sequence ID" value="NZ_CP107022.1"/>
</dbReference>
<dbReference type="AlphaFoldDB" id="A0AAX0B5I2"/>
<dbReference type="GO" id="GO:0003677">
    <property type="term" value="F:DNA binding"/>
    <property type="evidence" value="ECO:0007669"/>
    <property type="project" value="InterPro"/>
</dbReference>
<reference evidence="2" key="1">
    <citation type="submission" date="2020-05" db="EMBL/GenBank/DDBJ databases">
        <authorList>
            <person name="Brown S."/>
            <person name="Huntemann M."/>
            <person name="Clum A."/>
            <person name="Spunde A."/>
            <person name="Palaniappan K."/>
            <person name="Ritter S."/>
            <person name="Mikhailova N."/>
            <person name="Chen I.-M."/>
            <person name="Stamatis D."/>
            <person name="Reddy T."/>
            <person name="O'Malley R."/>
            <person name="Daum C."/>
            <person name="Shapiro N."/>
            <person name="Ivanova N."/>
            <person name="Kyrpides N."/>
            <person name="Woyke T."/>
        </authorList>
    </citation>
    <scope>NUCLEOTIDE SEQUENCE</scope>
    <source>
        <strain evidence="2">DJ080</strain>
    </source>
</reference>
<name>A0AAX0B5I2_CLOBE</name>
<dbReference type="Proteomes" id="UP001193748">
    <property type="component" value="Unassembled WGS sequence"/>
</dbReference>
<dbReference type="SUPFAM" id="SSF47413">
    <property type="entry name" value="lambda repressor-like DNA-binding domains"/>
    <property type="match status" value="1"/>
</dbReference>
<evidence type="ECO:0000313" key="2">
    <source>
        <dbReference type="EMBL" id="NRT90207.1"/>
    </source>
</evidence>
<dbReference type="Pfam" id="PF01381">
    <property type="entry name" value="HTH_3"/>
    <property type="match status" value="1"/>
</dbReference>
<proteinExistence type="predicted"/>
<protein>
    <submittedName>
        <fullName evidence="2">Transcriptional regulator with XRE-family HTH domain</fullName>
    </submittedName>
</protein>
<dbReference type="InterPro" id="IPR001387">
    <property type="entry name" value="Cro/C1-type_HTH"/>
</dbReference>
<evidence type="ECO:0000313" key="3">
    <source>
        <dbReference type="Proteomes" id="UP001193748"/>
    </source>
</evidence>
<dbReference type="EMBL" id="JABSWW010000001">
    <property type="protein sequence ID" value="NRT90207.1"/>
    <property type="molecule type" value="Genomic_DNA"/>
</dbReference>
<accession>A0AAX0B5I2</accession>
<sequence>MIGLEYICQCYGKSYNSIAEELGISRQSINGWLKGTRLIPTKHLPKLAEIFSLPEEYFQKELSELEKEEVKGMQITFEVGKIVDLLMEIRSVKEVMKDKSVEEQVDYVELMYIGIIDTVRNIMNRNTPQMEFDDIELNLMSMKKEEDKDIKETIEAIRELMFQNGFDFKKFKQYIKDYK</sequence>
<feature type="domain" description="HTH cro/C1-type" evidence="1">
    <location>
        <begin position="19"/>
        <end position="58"/>
    </location>
</feature>
<dbReference type="SMART" id="SM00530">
    <property type="entry name" value="HTH_XRE"/>
    <property type="match status" value="1"/>
</dbReference>
<dbReference type="Gene3D" id="1.10.260.40">
    <property type="entry name" value="lambda repressor-like DNA-binding domains"/>
    <property type="match status" value="1"/>
</dbReference>
<reference evidence="2" key="2">
    <citation type="journal article" date="2022" name="Nat. Biotechnol.">
        <title>Carbon-negative production of acetone and isopropanol by gas fermentation at industrial pilot scale.</title>
        <authorList>
            <person name="Liew F.E."/>
            <person name="Nogle R."/>
            <person name="Abdalla T."/>
            <person name="Rasor B.J."/>
            <person name="Canter C."/>
            <person name="Jensen R.O."/>
            <person name="Wang L."/>
            <person name="Strutz J."/>
            <person name="Chirania P."/>
            <person name="De Tissera S."/>
            <person name="Mueller A.P."/>
            <person name="Ruan Z."/>
            <person name="Gao A."/>
            <person name="Tran L."/>
            <person name="Engle N.L."/>
            <person name="Bromley J.C."/>
            <person name="Daniell J."/>
            <person name="Conrado R."/>
            <person name="Tschaplinski T.J."/>
            <person name="Giannone R.J."/>
            <person name="Hettich R.L."/>
            <person name="Karim A.S."/>
            <person name="Simpson S.D."/>
            <person name="Brown S.D."/>
            <person name="Leang C."/>
            <person name="Jewett M.C."/>
            <person name="Kopke M."/>
        </authorList>
    </citation>
    <scope>NUCLEOTIDE SEQUENCE</scope>
    <source>
        <strain evidence="2">DJ080</strain>
    </source>
</reference>